<dbReference type="PANTHER" id="PTHR11739:SF8">
    <property type="entry name" value="CITRATE SYNTHASE, MITOCHONDRIAL"/>
    <property type="match status" value="1"/>
</dbReference>
<comment type="caution">
    <text evidence="2">The sequence shown here is derived from an EMBL/GenBank/DDBJ whole genome shotgun (WGS) entry which is preliminary data.</text>
</comment>
<gene>
    <name evidence="2" type="ORF">CTI12_AA184240</name>
</gene>
<dbReference type="EMBL" id="PKPP01001563">
    <property type="protein sequence ID" value="PWA81667.1"/>
    <property type="molecule type" value="Genomic_DNA"/>
</dbReference>
<dbReference type="Proteomes" id="UP000245207">
    <property type="component" value="Unassembled WGS sequence"/>
</dbReference>
<reference evidence="2 3" key="1">
    <citation type="journal article" date="2018" name="Mol. Plant">
        <title>The genome of Artemisia annua provides insight into the evolution of Asteraceae family and artemisinin biosynthesis.</title>
        <authorList>
            <person name="Shen Q."/>
            <person name="Zhang L."/>
            <person name="Liao Z."/>
            <person name="Wang S."/>
            <person name="Yan T."/>
            <person name="Shi P."/>
            <person name="Liu M."/>
            <person name="Fu X."/>
            <person name="Pan Q."/>
            <person name="Wang Y."/>
            <person name="Lv Z."/>
            <person name="Lu X."/>
            <person name="Zhang F."/>
            <person name="Jiang W."/>
            <person name="Ma Y."/>
            <person name="Chen M."/>
            <person name="Hao X."/>
            <person name="Li L."/>
            <person name="Tang Y."/>
            <person name="Lv G."/>
            <person name="Zhou Y."/>
            <person name="Sun X."/>
            <person name="Brodelius P.E."/>
            <person name="Rose J.K.C."/>
            <person name="Tang K."/>
        </authorList>
    </citation>
    <scope>NUCLEOTIDE SEQUENCE [LARGE SCALE GENOMIC DNA]</scope>
    <source>
        <strain evidence="3">cv. Huhao1</strain>
        <tissue evidence="2">Leaf</tissue>
    </source>
</reference>
<accession>A0A2U1P7J2</accession>
<dbReference type="InterPro" id="IPR002020">
    <property type="entry name" value="Citrate_synthase"/>
</dbReference>
<keyword evidence="3" id="KW-1185">Reference proteome</keyword>
<proteinExistence type="predicted"/>
<dbReference type="GO" id="GO:0046912">
    <property type="term" value="F:acyltransferase activity, acyl groups converted into alkyl on transfer"/>
    <property type="evidence" value="ECO:0007669"/>
    <property type="project" value="InterPro"/>
</dbReference>
<dbReference type="InterPro" id="IPR016142">
    <property type="entry name" value="Citrate_synth-like_lrg_a-sub"/>
</dbReference>
<dbReference type="AlphaFoldDB" id="A0A2U1P7J2"/>
<organism evidence="2 3">
    <name type="scientific">Artemisia annua</name>
    <name type="common">Sweet wormwood</name>
    <dbReference type="NCBI Taxonomy" id="35608"/>
    <lineage>
        <taxon>Eukaryota</taxon>
        <taxon>Viridiplantae</taxon>
        <taxon>Streptophyta</taxon>
        <taxon>Embryophyta</taxon>
        <taxon>Tracheophyta</taxon>
        <taxon>Spermatophyta</taxon>
        <taxon>Magnoliopsida</taxon>
        <taxon>eudicotyledons</taxon>
        <taxon>Gunneridae</taxon>
        <taxon>Pentapetalae</taxon>
        <taxon>asterids</taxon>
        <taxon>campanulids</taxon>
        <taxon>Asterales</taxon>
        <taxon>Asteraceae</taxon>
        <taxon>Asteroideae</taxon>
        <taxon>Anthemideae</taxon>
        <taxon>Artemisiinae</taxon>
        <taxon>Artemisia</taxon>
    </lineage>
</organism>
<dbReference type="OrthoDB" id="8017587at2759"/>
<feature type="region of interest" description="Disordered" evidence="1">
    <location>
        <begin position="127"/>
        <end position="192"/>
    </location>
</feature>
<dbReference type="Pfam" id="PF00285">
    <property type="entry name" value="Citrate_synt"/>
    <property type="match status" value="1"/>
</dbReference>
<sequence>METNVYMKGIRFRGPSMPEYHKVLPVAKPGGEALPEDHFWLLLTRKVPTKEQVVALSKELRNCATTLEYVYKAIDSLHVTAHPMTQFTTDVMVLQESVNEDDLQTPVSSGAKSSNLSTADTIPFLLNVTPPNAKANQDDGAETGVEKTSATSKTNEDDVSDAGSSGSLKRNIIDLDASPHPVEDQKRGKTKV</sequence>
<name>A0A2U1P7J2_ARTAN</name>
<evidence type="ECO:0000313" key="3">
    <source>
        <dbReference type="Proteomes" id="UP000245207"/>
    </source>
</evidence>
<dbReference type="STRING" id="35608.A0A2U1P7J2"/>
<evidence type="ECO:0000313" key="2">
    <source>
        <dbReference type="EMBL" id="PWA81667.1"/>
    </source>
</evidence>
<dbReference type="GO" id="GO:0005975">
    <property type="term" value="P:carbohydrate metabolic process"/>
    <property type="evidence" value="ECO:0007669"/>
    <property type="project" value="TreeGrafter"/>
</dbReference>
<dbReference type="PANTHER" id="PTHR11739">
    <property type="entry name" value="CITRATE SYNTHASE"/>
    <property type="match status" value="1"/>
</dbReference>
<dbReference type="InterPro" id="IPR036969">
    <property type="entry name" value="Citrate_synthase_sf"/>
</dbReference>
<protein>
    <submittedName>
        <fullName evidence="2">Citrate synthase, mitochondrial</fullName>
    </submittedName>
</protein>
<evidence type="ECO:0000256" key="1">
    <source>
        <dbReference type="SAM" id="MobiDB-lite"/>
    </source>
</evidence>
<dbReference type="GO" id="GO:0006099">
    <property type="term" value="P:tricarboxylic acid cycle"/>
    <property type="evidence" value="ECO:0007669"/>
    <property type="project" value="TreeGrafter"/>
</dbReference>
<dbReference type="GO" id="GO:0005759">
    <property type="term" value="C:mitochondrial matrix"/>
    <property type="evidence" value="ECO:0007669"/>
    <property type="project" value="TreeGrafter"/>
</dbReference>
<dbReference type="SUPFAM" id="SSF48256">
    <property type="entry name" value="Citrate synthase"/>
    <property type="match status" value="1"/>
</dbReference>
<dbReference type="Gene3D" id="1.10.580.10">
    <property type="entry name" value="Citrate Synthase, domain 1"/>
    <property type="match status" value="1"/>
</dbReference>
<feature type="compositionally biased region" description="Basic and acidic residues" evidence="1">
    <location>
        <begin position="181"/>
        <end position="192"/>
    </location>
</feature>